<name>A0AAN8RKB0_9PEZI</name>
<dbReference type="AlphaFoldDB" id="A0AAN8RKB0"/>
<evidence type="ECO:0000256" key="1">
    <source>
        <dbReference type="SAM" id="MobiDB-lite"/>
    </source>
</evidence>
<protein>
    <submittedName>
        <fullName evidence="2">Uncharacterized protein</fullName>
    </submittedName>
</protein>
<reference evidence="2 3" key="1">
    <citation type="submission" date="2019-10" db="EMBL/GenBank/DDBJ databases">
        <authorList>
            <person name="Palmer J.M."/>
        </authorList>
    </citation>
    <scope>NUCLEOTIDE SEQUENCE [LARGE SCALE GENOMIC DNA]</scope>
    <source>
        <strain evidence="2 3">TWF506</strain>
    </source>
</reference>
<proteinExistence type="predicted"/>
<feature type="region of interest" description="Disordered" evidence="1">
    <location>
        <begin position="52"/>
        <end position="85"/>
    </location>
</feature>
<evidence type="ECO:0000313" key="2">
    <source>
        <dbReference type="EMBL" id="KAK6502243.1"/>
    </source>
</evidence>
<evidence type="ECO:0000313" key="3">
    <source>
        <dbReference type="Proteomes" id="UP001307849"/>
    </source>
</evidence>
<sequence>MLDFPEDILDDLPDFHDRLLTGLFAHLSIHCPSYTSITGLAIDIGVGLQRFGNSPGPDSSSEEMENQRNKQFIGSDPKPKRVPPYPPSLEVFDMKTRLSTLGRKHICSTFTRYSTLKGFLYCTLPAQCSSATLRTVNFNMDLRALEVIYWGRLWQHIPPNDIPFPLVKSITLNVKLLPALRDESYPIAPRLIARFPNIEEVSISYERVSSHSISGYHSYFENLSAIPGIRKLRTFWPLTEITTRNTYELMETSELIGLTKRFVVDYNLSHLEGVDFIHDDWATERDSFRNLKRYRAIICSVTRGHRGELEIKAGKEFRDVGRLFDRSR</sequence>
<accession>A0AAN8RKB0</accession>
<dbReference type="EMBL" id="JAVHJM010000011">
    <property type="protein sequence ID" value="KAK6502243.1"/>
    <property type="molecule type" value="Genomic_DNA"/>
</dbReference>
<organism evidence="2 3">
    <name type="scientific">Arthrobotrys conoides</name>
    <dbReference type="NCBI Taxonomy" id="74498"/>
    <lineage>
        <taxon>Eukaryota</taxon>
        <taxon>Fungi</taxon>
        <taxon>Dikarya</taxon>
        <taxon>Ascomycota</taxon>
        <taxon>Pezizomycotina</taxon>
        <taxon>Orbiliomycetes</taxon>
        <taxon>Orbiliales</taxon>
        <taxon>Orbiliaceae</taxon>
        <taxon>Arthrobotrys</taxon>
    </lineage>
</organism>
<dbReference type="Proteomes" id="UP001307849">
    <property type="component" value="Unassembled WGS sequence"/>
</dbReference>
<comment type="caution">
    <text evidence="2">The sequence shown here is derived from an EMBL/GenBank/DDBJ whole genome shotgun (WGS) entry which is preliminary data.</text>
</comment>
<keyword evidence="3" id="KW-1185">Reference proteome</keyword>
<gene>
    <name evidence="2" type="ORF">TWF506_002826</name>
</gene>